<name>A0A0D6MDF3_9BILA</name>
<evidence type="ECO:0000313" key="2">
    <source>
        <dbReference type="EMBL" id="EPB80562.1"/>
    </source>
</evidence>
<dbReference type="AlphaFoldDB" id="A0A0D6MDF3"/>
<feature type="transmembrane region" description="Helical" evidence="1">
    <location>
        <begin position="189"/>
        <end position="209"/>
    </location>
</feature>
<feature type="transmembrane region" description="Helical" evidence="1">
    <location>
        <begin position="386"/>
        <end position="405"/>
    </location>
</feature>
<organism evidence="2 3">
    <name type="scientific">Ancylostoma ceylanicum</name>
    <dbReference type="NCBI Taxonomy" id="53326"/>
    <lineage>
        <taxon>Eukaryota</taxon>
        <taxon>Metazoa</taxon>
        <taxon>Ecdysozoa</taxon>
        <taxon>Nematoda</taxon>
        <taxon>Chromadorea</taxon>
        <taxon>Rhabditida</taxon>
        <taxon>Rhabditina</taxon>
        <taxon>Rhabditomorpha</taxon>
        <taxon>Strongyloidea</taxon>
        <taxon>Ancylostomatidae</taxon>
        <taxon>Ancylostomatinae</taxon>
        <taxon>Ancylostoma</taxon>
    </lineage>
</organism>
<feature type="transmembrane region" description="Helical" evidence="1">
    <location>
        <begin position="156"/>
        <end position="177"/>
    </location>
</feature>
<feature type="transmembrane region" description="Helical" evidence="1">
    <location>
        <begin position="327"/>
        <end position="350"/>
    </location>
</feature>
<keyword evidence="1" id="KW-0472">Membrane</keyword>
<feature type="transmembrane region" description="Helical" evidence="1">
    <location>
        <begin position="356"/>
        <end position="379"/>
    </location>
</feature>
<feature type="transmembrane region" description="Helical" evidence="1">
    <location>
        <begin position="103"/>
        <end position="124"/>
    </location>
</feature>
<accession>A0A0D6MDF3</accession>
<feature type="transmembrane region" description="Helical" evidence="1">
    <location>
        <begin position="417"/>
        <end position="442"/>
    </location>
</feature>
<dbReference type="InterPro" id="IPR036259">
    <property type="entry name" value="MFS_trans_sf"/>
</dbReference>
<dbReference type="InterPro" id="IPR050327">
    <property type="entry name" value="Proton-linked_MCT"/>
</dbReference>
<dbReference type="GO" id="GO:0008028">
    <property type="term" value="F:monocarboxylic acid transmembrane transporter activity"/>
    <property type="evidence" value="ECO:0007669"/>
    <property type="project" value="TreeGrafter"/>
</dbReference>
<protein>
    <submittedName>
        <fullName evidence="2">Transporter, major facilitator family protein</fullName>
    </submittedName>
</protein>
<reference evidence="2 3" key="1">
    <citation type="submission" date="2013-05" db="EMBL/GenBank/DDBJ databases">
        <title>Draft genome of the parasitic nematode Anyclostoma ceylanicum.</title>
        <authorList>
            <person name="Mitreva M."/>
        </authorList>
    </citation>
    <scope>NUCLEOTIDE SEQUENCE [LARGE SCALE GENOMIC DNA]</scope>
</reference>
<dbReference type="Proteomes" id="UP000054495">
    <property type="component" value="Unassembled WGS sequence"/>
</dbReference>
<feature type="transmembrane region" description="Helical" evidence="1">
    <location>
        <begin position="131"/>
        <end position="150"/>
    </location>
</feature>
<keyword evidence="1" id="KW-0812">Transmembrane</keyword>
<sequence>MLKGNETTREAAVSPRSEWRRIWMAFFGFYILLTETGVRHTLVATSWAIYTVEKKLKHVEDLEKDFSGKAAIYLANQKNSQVMNIFVPAIMEEYNCTKTEADAVVIVVPTASSLMAGPIAAMFYQFAGARITIVSGALLCFLGFSVGSIAPSMPILSIFAVLIGVGCALMRNAIISVQCEYFTAKRNTVMSFISIGPGIGIFVLPRILVPLINGFSWSVGFQFLAALYIISGAMAMFITKRSASQHHSFAHFTGLKVWTHLEFWFHAVASFCASAVCIIYVSNILGLMREEDISQPEVVYSYHGIASIVGRALLTLLMGLTDVHIAVVMIFNYVVAQSAIFAGAFCYTTWEFRFQNFFAGFGIGLFQATLAQFLLLIVGPSQLPGALGYTNLLNGAAAFAAVQIAGTVSQRYQSIRAAFYVSIVFGVCAIVFAIVNSLLILIRQKLEKKKLAKSVEIPELRAMMEGSQDCLTSDM</sequence>
<dbReference type="Gene3D" id="1.20.1250.20">
    <property type="entry name" value="MFS general substrate transporter like domains"/>
    <property type="match status" value="1"/>
</dbReference>
<gene>
    <name evidence="2" type="ORF">ANCCEY_00276</name>
</gene>
<dbReference type="Pfam" id="PF07690">
    <property type="entry name" value="MFS_1"/>
    <property type="match status" value="1"/>
</dbReference>
<proteinExistence type="predicted"/>
<dbReference type="InterPro" id="IPR011701">
    <property type="entry name" value="MFS"/>
</dbReference>
<keyword evidence="3" id="KW-1185">Reference proteome</keyword>
<evidence type="ECO:0000313" key="3">
    <source>
        <dbReference type="Proteomes" id="UP000054495"/>
    </source>
</evidence>
<dbReference type="PANTHER" id="PTHR11360:SF260">
    <property type="entry name" value="MFS DOMAIN-CONTAINING PROTEIN"/>
    <property type="match status" value="1"/>
</dbReference>
<dbReference type="EMBL" id="KE124778">
    <property type="protein sequence ID" value="EPB80562.1"/>
    <property type="molecule type" value="Genomic_DNA"/>
</dbReference>
<feature type="transmembrane region" description="Helical" evidence="1">
    <location>
        <begin position="300"/>
        <end position="320"/>
    </location>
</feature>
<keyword evidence="1" id="KW-1133">Transmembrane helix</keyword>
<evidence type="ECO:0000256" key="1">
    <source>
        <dbReference type="SAM" id="Phobius"/>
    </source>
</evidence>
<dbReference type="SUPFAM" id="SSF103473">
    <property type="entry name" value="MFS general substrate transporter"/>
    <property type="match status" value="1"/>
</dbReference>
<feature type="transmembrane region" description="Helical" evidence="1">
    <location>
        <begin position="215"/>
        <end position="238"/>
    </location>
</feature>
<feature type="transmembrane region" description="Helical" evidence="1">
    <location>
        <begin position="263"/>
        <end position="288"/>
    </location>
</feature>
<dbReference type="PANTHER" id="PTHR11360">
    <property type="entry name" value="MONOCARBOXYLATE TRANSPORTER"/>
    <property type="match status" value="1"/>
</dbReference>